<proteinExistence type="predicted"/>
<dbReference type="WBParaSite" id="ACAC_0000686701-mRNA-1">
    <property type="protein sequence ID" value="ACAC_0000686701-mRNA-1"/>
    <property type="gene ID" value="ACAC_0000686701"/>
</dbReference>
<reference evidence="3" key="2">
    <citation type="submission" date="2016-04" db="UniProtKB">
        <authorList>
            <consortium name="WormBaseParasite"/>
        </authorList>
    </citation>
    <scope>IDENTIFICATION</scope>
</reference>
<keyword evidence="1" id="KW-0175">Coiled coil</keyword>
<sequence>MLSIFENHGARLFLADRSVLIGLRSFVRSESEHCAKSGDSADRCVSKHADQDSVIFYSVQYEEDLLMKYIGESAAPGESVGESEAEFSNFDPFIFDELPSYCYIDPTRPPVSFPDPDSSSFPDNVHADCVLKVSNEDGNTHRPVPYQEQPYVSSVQKLSRRGRPMKVTSTSKMAKYARSYREQKKNQLLACEARIKDLTEENEFLRSENKRLSEGFARLTEQVNRLRKMIDRNTYTYRDPLQTPYFSYPSYEKDPTDNDMSSFIRYGFRNSRQRRKICGQNMASKGGVYEKCSVILALELSCVHSVTTENPCMVFKRGEFGMSYLMLRSSKLKRKMSRSRCLIAIEHRNQLRKLAARRVRIASNWLSPASLLRWEKRFDREYEKEFEETRVALERLRQERDVLLANRRLILKGCSALKDCAMLLQMKLEQEMHESLSGFSSPDDFFSPYS</sequence>
<evidence type="ECO:0000313" key="2">
    <source>
        <dbReference type="Proteomes" id="UP000035642"/>
    </source>
</evidence>
<evidence type="ECO:0000313" key="3">
    <source>
        <dbReference type="WBParaSite" id="ACAC_0000686701-mRNA-1"/>
    </source>
</evidence>
<feature type="coiled-coil region" evidence="1">
    <location>
        <begin position="181"/>
        <end position="229"/>
    </location>
</feature>
<protein>
    <submittedName>
        <fullName evidence="3">BZIP domain-containing protein</fullName>
    </submittedName>
</protein>
<organism evidence="2 3">
    <name type="scientific">Angiostrongylus cantonensis</name>
    <name type="common">Rat lungworm</name>
    <dbReference type="NCBI Taxonomy" id="6313"/>
    <lineage>
        <taxon>Eukaryota</taxon>
        <taxon>Metazoa</taxon>
        <taxon>Ecdysozoa</taxon>
        <taxon>Nematoda</taxon>
        <taxon>Chromadorea</taxon>
        <taxon>Rhabditida</taxon>
        <taxon>Rhabditina</taxon>
        <taxon>Rhabditomorpha</taxon>
        <taxon>Strongyloidea</taxon>
        <taxon>Metastrongylidae</taxon>
        <taxon>Angiostrongylus</taxon>
    </lineage>
</organism>
<dbReference type="CDD" id="cd14686">
    <property type="entry name" value="bZIP"/>
    <property type="match status" value="1"/>
</dbReference>
<dbReference type="AlphaFoldDB" id="A0A0K0D9P5"/>
<evidence type="ECO:0000256" key="1">
    <source>
        <dbReference type="SAM" id="Coils"/>
    </source>
</evidence>
<feature type="coiled-coil region" evidence="1">
    <location>
        <begin position="379"/>
        <end position="406"/>
    </location>
</feature>
<name>A0A0K0D9P5_ANGCA</name>
<accession>A0A0K0D9P5</accession>
<reference evidence="2" key="1">
    <citation type="submission" date="2012-09" db="EMBL/GenBank/DDBJ databases">
        <authorList>
            <person name="Martin A.A."/>
        </authorList>
    </citation>
    <scope>NUCLEOTIDE SEQUENCE</scope>
</reference>
<dbReference type="Proteomes" id="UP000035642">
    <property type="component" value="Unassembled WGS sequence"/>
</dbReference>
<keyword evidence="2" id="KW-1185">Reference proteome</keyword>